<dbReference type="InterPro" id="IPR016024">
    <property type="entry name" value="ARM-type_fold"/>
</dbReference>
<gene>
    <name evidence="3" type="ORF">PROFUN_06315</name>
</gene>
<name>A0A2P6NP33_9EUKA</name>
<dbReference type="STRING" id="1890364.A0A2P6NP33"/>
<dbReference type="GO" id="GO:0007021">
    <property type="term" value="P:tubulin complex assembly"/>
    <property type="evidence" value="ECO:0007669"/>
    <property type="project" value="InterPro"/>
</dbReference>
<dbReference type="InParanoid" id="A0A2P6NP33"/>
<dbReference type="Pfam" id="PF25767">
    <property type="entry name" value="ARM_TBCD_2nd"/>
    <property type="match status" value="1"/>
</dbReference>
<dbReference type="SUPFAM" id="SSF48371">
    <property type="entry name" value="ARM repeat"/>
    <property type="match status" value="1"/>
</dbReference>
<comment type="caution">
    <text evidence="3">The sequence shown here is derived from an EMBL/GenBank/DDBJ whole genome shotgun (WGS) entry which is preliminary data.</text>
</comment>
<feature type="region of interest" description="Disordered" evidence="1">
    <location>
        <begin position="204"/>
        <end position="231"/>
    </location>
</feature>
<dbReference type="Proteomes" id="UP000241769">
    <property type="component" value="Unassembled WGS sequence"/>
</dbReference>
<dbReference type="GO" id="GO:0007023">
    <property type="term" value="P:post-chaperonin tubulin folding pathway"/>
    <property type="evidence" value="ECO:0007669"/>
    <property type="project" value="InterPro"/>
</dbReference>
<dbReference type="GO" id="GO:0000226">
    <property type="term" value="P:microtubule cytoskeleton organization"/>
    <property type="evidence" value="ECO:0007669"/>
    <property type="project" value="TreeGrafter"/>
</dbReference>
<accession>A0A2P6NP33</accession>
<evidence type="ECO:0000256" key="1">
    <source>
        <dbReference type="SAM" id="MobiDB-lite"/>
    </source>
</evidence>
<dbReference type="InterPro" id="IPR033162">
    <property type="entry name" value="TBCD"/>
</dbReference>
<keyword evidence="4" id="KW-1185">Reference proteome</keyword>
<evidence type="ECO:0000313" key="4">
    <source>
        <dbReference type="Proteomes" id="UP000241769"/>
    </source>
</evidence>
<evidence type="ECO:0000259" key="2">
    <source>
        <dbReference type="Pfam" id="PF25767"/>
    </source>
</evidence>
<dbReference type="GO" id="GO:0005096">
    <property type="term" value="F:GTPase activator activity"/>
    <property type="evidence" value="ECO:0007669"/>
    <property type="project" value="InterPro"/>
</dbReference>
<dbReference type="InterPro" id="IPR011989">
    <property type="entry name" value="ARM-like"/>
</dbReference>
<dbReference type="PANTHER" id="PTHR12658:SF0">
    <property type="entry name" value="TUBULIN-SPECIFIC CHAPERONE D"/>
    <property type="match status" value="1"/>
</dbReference>
<feature type="compositionally biased region" description="Basic and acidic residues" evidence="1">
    <location>
        <begin position="211"/>
        <end position="221"/>
    </location>
</feature>
<protein>
    <submittedName>
        <fullName evidence="3">Tubulin folding cofactor D</fullName>
    </submittedName>
</protein>
<dbReference type="Gene3D" id="1.25.10.10">
    <property type="entry name" value="Leucine-rich Repeat Variant"/>
    <property type="match status" value="1"/>
</dbReference>
<sequence length="568" mass="64328">MVKTNKSGRHLTALPPFGRHPSNRYTFLCYKASPFFDRLAADLQLGNYPPVLLSQMENQTVISVSLLRQKLTDIFQSNGSTPQLTSIVEARDPPKQHRSYARSRIHKTLRGDGSNSTFELKQRWMAAGVYTFGRGRHDRNLLSIGKETVKAAIKRTQDMERVDLTRDGFRPLNFHNEPNIHDRKIYAEVWKNRLTHGVMKHGTFPCEPYDSDEKKETSEREVTEEEEETDVPEEIESVIKNLIRGLKDKDTVVRWSSAKGIGRITSRLPKEFADEVVGSFMDIFNIGEGDEAWHGACLALAELAKRGLLLPSRLESVIPLVINALQYDERRDAACYVCWAFGRAYSPQVMREYVAKLSNALMVVMVYDREVNCRRAAAAAFQENVGRQGSFPHGIEIITTADFFTVAVRNDSYRKISPVIAEFEEYGKSLIDHLAIVKINHWDRSLRELSAETIGLLTEKEPGYIVEKVEHESNEQTRFSIIELVPSVEKDRLYRGKGGEITRHGICQLIEAIATAKIPLVRADPKTFAEIVTPKKSAMDLIDRYVKTLLTEENVATRGMSLALGSQV</sequence>
<dbReference type="GO" id="GO:0048487">
    <property type="term" value="F:beta-tubulin binding"/>
    <property type="evidence" value="ECO:0007669"/>
    <property type="project" value="InterPro"/>
</dbReference>
<feature type="domain" description="Tubulin-folding cofactor D ARM repeats" evidence="2">
    <location>
        <begin position="211"/>
        <end position="395"/>
    </location>
</feature>
<dbReference type="PANTHER" id="PTHR12658">
    <property type="entry name" value="BETA-TUBULIN COFACTOR D"/>
    <property type="match status" value="1"/>
</dbReference>
<evidence type="ECO:0000313" key="3">
    <source>
        <dbReference type="EMBL" id="PRP85721.1"/>
    </source>
</evidence>
<dbReference type="AlphaFoldDB" id="A0A2P6NP33"/>
<proteinExistence type="predicted"/>
<reference evidence="3 4" key="1">
    <citation type="journal article" date="2018" name="Genome Biol. Evol.">
        <title>Multiple Roots of Fruiting Body Formation in Amoebozoa.</title>
        <authorList>
            <person name="Hillmann F."/>
            <person name="Forbes G."/>
            <person name="Novohradska S."/>
            <person name="Ferling I."/>
            <person name="Riege K."/>
            <person name="Groth M."/>
            <person name="Westermann M."/>
            <person name="Marz M."/>
            <person name="Spaller T."/>
            <person name="Winckler T."/>
            <person name="Schaap P."/>
            <person name="Glockner G."/>
        </authorList>
    </citation>
    <scope>NUCLEOTIDE SEQUENCE [LARGE SCALE GENOMIC DNA]</scope>
    <source>
        <strain evidence="3 4">Jena</strain>
    </source>
</reference>
<dbReference type="EMBL" id="MDYQ01000040">
    <property type="protein sequence ID" value="PRP85721.1"/>
    <property type="molecule type" value="Genomic_DNA"/>
</dbReference>
<dbReference type="OrthoDB" id="10253476at2759"/>
<dbReference type="InterPro" id="IPR058033">
    <property type="entry name" value="ARM_TBCD_2nd"/>
</dbReference>
<feature type="compositionally biased region" description="Acidic residues" evidence="1">
    <location>
        <begin position="222"/>
        <end position="231"/>
    </location>
</feature>
<organism evidence="3 4">
    <name type="scientific">Planoprotostelium fungivorum</name>
    <dbReference type="NCBI Taxonomy" id="1890364"/>
    <lineage>
        <taxon>Eukaryota</taxon>
        <taxon>Amoebozoa</taxon>
        <taxon>Evosea</taxon>
        <taxon>Variosea</taxon>
        <taxon>Cavosteliida</taxon>
        <taxon>Cavosteliaceae</taxon>
        <taxon>Planoprotostelium</taxon>
    </lineage>
</organism>